<dbReference type="SUPFAM" id="SSF52949">
    <property type="entry name" value="Macro domain-like"/>
    <property type="match status" value="1"/>
</dbReference>
<name>A0A518F121_9BACT</name>
<dbReference type="SMART" id="SM00506">
    <property type="entry name" value="A1pp"/>
    <property type="match status" value="1"/>
</dbReference>
<sequence length="166" mass="18424">MIYEVTGDILHTQAQAIAHGVAPNDHFDHGLALALRERWPSMAKDFRHYAHQEHPKPGAIWFWGGAGGVRVFNLMTQEGTHEHGAHPGRATVSHVRHSLQALAKELEKEKIESVALPRLATGVGGLDWDEVMPVIQETLGSLDIPVYVYTRYEKDLAAEEPHAARS</sequence>
<dbReference type="PANTHER" id="PTHR12521">
    <property type="entry name" value="PROTEIN C6ORF130"/>
    <property type="match status" value="1"/>
</dbReference>
<dbReference type="InterPro" id="IPR043472">
    <property type="entry name" value="Macro_dom-like"/>
</dbReference>
<protein>
    <submittedName>
        <fullName evidence="3">Macro domain protein</fullName>
    </submittedName>
</protein>
<keyword evidence="4" id="KW-1185">Reference proteome</keyword>
<dbReference type="InterPro" id="IPR050892">
    <property type="entry name" value="ADP-ribose_metab_enzymes"/>
</dbReference>
<dbReference type="OrthoDB" id="9780211at2"/>
<dbReference type="RefSeq" id="WP_145205465.1">
    <property type="nucleotide sequence ID" value="NZ_CP036434.1"/>
</dbReference>
<evidence type="ECO:0000313" key="3">
    <source>
        <dbReference type="EMBL" id="QDV10019.1"/>
    </source>
</evidence>
<reference evidence="3 4" key="1">
    <citation type="submission" date="2019-02" db="EMBL/GenBank/DDBJ databases">
        <title>Deep-cultivation of Planctomycetes and their phenomic and genomic characterization uncovers novel biology.</title>
        <authorList>
            <person name="Wiegand S."/>
            <person name="Jogler M."/>
            <person name="Boedeker C."/>
            <person name="Pinto D."/>
            <person name="Vollmers J."/>
            <person name="Rivas-Marin E."/>
            <person name="Kohn T."/>
            <person name="Peeters S.H."/>
            <person name="Heuer A."/>
            <person name="Rast P."/>
            <person name="Oberbeckmann S."/>
            <person name="Bunk B."/>
            <person name="Jeske O."/>
            <person name="Meyerdierks A."/>
            <person name="Storesund J.E."/>
            <person name="Kallscheuer N."/>
            <person name="Luecker S."/>
            <person name="Lage O.M."/>
            <person name="Pohl T."/>
            <person name="Merkel B.J."/>
            <person name="Hornburger P."/>
            <person name="Mueller R.-W."/>
            <person name="Bruemmer F."/>
            <person name="Labrenz M."/>
            <person name="Spormann A.M."/>
            <person name="Op den Camp H."/>
            <person name="Overmann J."/>
            <person name="Amann R."/>
            <person name="Jetten M.S.M."/>
            <person name="Mascher T."/>
            <person name="Medema M.H."/>
            <person name="Devos D.P."/>
            <person name="Kaster A.-K."/>
            <person name="Ovreas L."/>
            <person name="Rohde M."/>
            <person name="Galperin M.Y."/>
            <person name="Jogler C."/>
        </authorList>
    </citation>
    <scope>NUCLEOTIDE SEQUENCE [LARGE SCALE GENOMIC DNA]</scope>
    <source>
        <strain evidence="3 4">Poly30</strain>
    </source>
</reference>
<accession>A0A518F121</accession>
<dbReference type="Proteomes" id="UP000320390">
    <property type="component" value="Chromosome"/>
</dbReference>
<comment type="catalytic activity">
    <reaction evidence="1">
        <text>an N-(ADP-alpha-D-ribosyl)-thymidine in DNA + H2O = a thymidine in DNA + ADP-D-ribose</text>
        <dbReference type="Rhea" id="RHEA:71655"/>
        <dbReference type="Rhea" id="RHEA-COMP:13556"/>
        <dbReference type="Rhea" id="RHEA-COMP:18051"/>
        <dbReference type="ChEBI" id="CHEBI:15377"/>
        <dbReference type="ChEBI" id="CHEBI:57967"/>
        <dbReference type="ChEBI" id="CHEBI:137386"/>
        <dbReference type="ChEBI" id="CHEBI:191199"/>
    </reaction>
    <physiologicalReaction direction="left-to-right" evidence="1">
        <dbReference type="Rhea" id="RHEA:71656"/>
    </physiologicalReaction>
</comment>
<dbReference type="GO" id="GO:0140291">
    <property type="term" value="P:peptidyl-glutamate ADP-deribosylation"/>
    <property type="evidence" value="ECO:0007669"/>
    <property type="project" value="TreeGrafter"/>
</dbReference>
<gene>
    <name evidence="3" type="ORF">Poly30_55800</name>
</gene>
<proteinExistence type="predicted"/>
<dbReference type="AlphaFoldDB" id="A0A518F121"/>
<dbReference type="PROSITE" id="PS51154">
    <property type="entry name" value="MACRO"/>
    <property type="match status" value="1"/>
</dbReference>
<evidence type="ECO:0000313" key="4">
    <source>
        <dbReference type="Proteomes" id="UP000320390"/>
    </source>
</evidence>
<feature type="domain" description="Macro" evidence="2">
    <location>
        <begin position="1"/>
        <end position="157"/>
    </location>
</feature>
<dbReference type="Pfam" id="PF01661">
    <property type="entry name" value="Macro"/>
    <property type="match status" value="1"/>
</dbReference>
<organism evidence="3 4">
    <name type="scientific">Saltatorellus ferox</name>
    <dbReference type="NCBI Taxonomy" id="2528018"/>
    <lineage>
        <taxon>Bacteria</taxon>
        <taxon>Pseudomonadati</taxon>
        <taxon>Planctomycetota</taxon>
        <taxon>Planctomycetia</taxon>
        <taxon>Planctomycetia incertae sedis</taxon>
        <taxon>Saltatorellus</taxon>
    </lineage>
</organism>
<dbReference type="EMBL" id="CP036434">
    <property type="protein sequence ID" value="QDV10019.1"/>
    <property type="molecule type" value="Genomic_DNA"/>
</dbReference>
<dbReference type="PANTHER" id="PTHR12521:SF0">
    <property type="entry name" value="ADP-RIBOSE GLYCOHYDROLASE OARD1"/>
    <property type="match status" value="1"/>
</dbReference>
<dbReference type="InterPro" id="IPR002589">
    <property type="entry name" value="Macro_dom"/>
</dbReference>
<evidence type="ECO:0000259" key="2">
    <source>
        <dbReference type="PROSITE" id="PS51154"/>
    </source>
</evidence>
<evidence type="ECO:0000256" key="1">
    <source>
        <dbReference type="ARBA" id="ARBA00035885"/>
    </source>
</evidence>
<dbReference type="Gene3D" id="3.40.220.10">
    <property type="entry name" value="Leucine Aminopeptidase, subunit E, domain 1"/>
    <property type="match status" value="1"/>
</dbReference>